<sequence>MAKIALWQTVKYPVIFSVVPGSVPGPAIFILVIMQAERWTRYHSLLRDNRKIQQNNSQKNHINLITIGLRIATHLRNHTVILDNIKDLYMITSSAARKRKIPTSDISVKYMSFCFKRLKMVLRCYGQNEPVYICGGVDDTDGRTVCECKTDVCYFKLNIEHYQTFTAYSKDAPIGTRGRVFFINDTAGLEPILENRQTSPCNDVSTCTQANTVDGQSYRSFISVNKRIPGPTLIVPEGATVVVDVTNYMFTEETSVHWHGMHQRNTPWMDGVGYITQCPIQAGSSFRYIFEATPSGTFWYHSHSGPQRTDGLFGALIVKEKNLYRLSSWRYGVFEDIPEQHTLSLLDWQRESSLDLFVQIHSSLGYYEDTDVDEVPTRSNTRYTSTCSLDGAEVGPIPYWSGVINGLGRHAKVPFKNSRLSTFFVERWKSYRFRLIGAQANYAYKFYIGGHKLRVIATDGFFIEPISADFLIVNTGERYDFLLDTYQYPGTDFLIRAETLEVNCSSLKVDGKLETNDAIAALTYGNSVNMFVIEEAYRNGFSKPDCTSQNPCTVVNCPFENWAEPGYQCVNVDQFQLLIPTPEKDVPNFSSEWSAEDATFFFNFGFDSTEVTSTVNGRNFVVPSISLQTEQEDKDNMTVCSDVSAACMKEDCQCTQILDLGENFYNKTIR</sequence>
<dbReference type="GO" id="GO:0005886">
    <property type="term" value="C:plasma membrane"/>
    <property type="evidence" value="ECO:0007669"/>
    <property type="project" value="TreeGrafter"/>
</dbReference>
<comment type="similarity">
    <text evidence="1">Belongs to the multicopper oxidase family.</text>
</comment>
<dbReference type="Pfam" id="PF07732">
    <property type="entry name" value="Cu-oxidase_3"/>
    <property type="match status" value="1"/>
</dbReference>
<dbReference type="GO" id="GO:0016491">
    <property type="term" value="F:oxidoreductase activity"/>
    <property type="evidence" value="ECO:0007669"/>
    <property type="project" value="UniProtKB-KW"/>
</dbReference>
<feature type="domain" description="Plastocyanin-like" evidence="6">
    <location>
        <begin position="212"/>
        <end position="322"/>
    </location>
</feature>
<keyword evidence="2" id="KW-0479">Metal-binding</keyword>
<evidence type="ECO:0000256" key="4">
    <source>
        <dbReference type="ARBA" id="ARBA00023008"/>
    </source>
</evidence>
<proteinExistence type="inferred from homology"/>
<evidence type="ECO:0000256" key="3">
    <source>
        <dbReference type="ARBA" id="ARBA00023002"/>
    </source>
</evidence>
<dbReference type="Proteomes" id="UP001152795">
    <property type="component" value="Unassembled WGS sequence"/>
</dbReference>
<name>A0A7D9IHT5_PARCT</name>
<gene>
    <name evidence="7" type="ORF">PACLA_8A074255</name>
</gene>
<reference evidence="7" key="1">
    <citation type="submission" date="2020-04" db="EMBL/GenBank/DDBJ databases">
        <authorList>
            <person name="Alioto T."/>
            <person name="Alioto T."/>
            <person name="Gomez Garrido J."/>
        </authorList>
    </citation>
    <scope>NUCLEOTIDE SEQUENCE</scope>
    <source>
        <strain evidence="7">A484AB</strain>
    </source>
</reference>
<dbReference type="Gene3D" id="2.60.40.420">
    <property type="entry name" value="Cupredoxins - blue copper proteins"/>
    <property type="match status" value="2"/>
</dbReference>
<organism evidence="7 8">
    <name type="scientific">Paramuricea clavata</name>
    <name type="common">Red gorgonian</name>
    <name type="synonym">Violescent sea-whip</name>
    <dbReference type="NCBI Taxonomy" id="317549"/>
    <lineage>
        <taxon>Eukaryota</taxon>
        <taxon>Metazoa</taxon>
        <taxon>Cnidaria</taxon>
        <taxon>Anthozoa</taxon>
        <taxon>Octocorallia</taxon>
        <taxon>Malacalcyonacea</taxon>
        <taxon>Plexauridae</taxon>
        <taxon>Paramuricea</taxon>
    </lineage>
</organism>
<dbReference type="OrthoDB" id="5985191at2759"/>
<dbReference type="Pfam" id="PF00394">
    <property type="entry name" value="Cu-oxidase"/>
    <property type="match status" value="1"/>
</dbReference>
<dbReference type="SUPFAM" id="SSF49503">
    <property type="entry name" value="Cupredoxins"/>
    <property type="match status" value="2"/>
</dbReference>
<keyword evidence="8" id="KW-1185">Reference proteome</keyword>
<dbReference type="AlphaFoldDB" id="A0A7D9IHT5"/>
<dbReference type="GO" id="GO:0005507">
    <property type="term" value="F:copper ion binding"/>
    <property type="evidence" value="ECO:0007669"/>
    <property type="project" value="InterPro"/>
</dbReference>
<evidence type="ECO:0000259" key="5">
    <source>
        <dbReference type="Pfam" id="PF00394"/>
    </source>
</evidence>
<evidence type="ECO:0000256" key="2">
    <source>
        <dbReference type="ARBA" id="ARBA00022723"/>
    </source>
</evidence>
<dbReference type="GO" id="GO:0006826">
    <property type="term" value="P:iron ion transport"/>
    <property type="evidence" value="ECO:0007669"/>
    <property type="project" value="TreeGrafter"/>
</dbReference>
<keyword evidence="3" id="KW-0560">Oxidoreductase</keyword>
<dbReference type="EMBL" id="CACRXK020005400">
    <property type="protein sequence ID" value="CAB4006065.1"/>
    <property type="molecule type" value="Genomic_DNA"/>
</dbReference>
<dbReference type="InterPro" id="IPR008972">
    <property type="entry name" value="Cupredoxin"/>
</dbReference>
<comment type="caution">
    <text evidence="7">The sequence shown here is derived from an EMBL/GenBank/DDBJ whole genome shotgun (WGS) entry which is preliminary data.</text>
</comment>
<keyword evidence="4" id="KW-0186">Copper</keyword>
<feature type="domain" description="Plastocyanin-like" evidence="5">
    <location>
        <begin position="399"/>
        <end position="505"/>
    </location>
</feature>
<dbReference type="InterPro" id="IPR001117">
    <property type="entry name" value="Cu-oxidase_2nd"/>
</dbReference>
<dbReference type="CDD" id="cd13858">
    <property type="entry name" value="CuRO_1_tcLCC2_insect_like"/>
    <property type="match status" value="1"/>
</dbReference>
<accession>A0A7D9IHT5</accession>
<dbReference type="InterPro" id="IPR045087">
    <property type="entry name" value="Cu-oxidase_fam"/>
</dbReference>
<evidence type="ECO:0000259" key="6">
    <source>
        <dbReference type="Pfam" id="PF07732"/>
    </source>
</evidence>
<dbReference type="CDD" id="cd13884">
    <property type="entry name" value="CuRO_2_tcLCC_insect_like"/>
    <property type="match status" value="1"/>
</dbReference>
<dbReference type="InterPro" id="IPR033138">
    <property type="entry name" value="Cu_oxidase_CS"/>
</dbReference>
<evidence type="ECO:0000256" key="1">
    <source>
        <dbReference type="ARBA" id="ARBA00010609"/>
    </source>
</evidence>
<dbReference type="InterPro" id="IPR011707">
    <property type="entry name" value="Cu-oxidase-like_N"/>
</dbReference>
<dbReference type="PANTHER" id="PTHR11709:SF394">
    <property type="entry name" value="FI03373P-RELATED"/>
    <property type="match status" value="1"/>
</dbReference>
<dbReference type="PROSITE" id="PS00079">
    <property type="entry name" value="MULTICOPPER_OXIDASE1"/>
    <property type="match status" value="1"/>
</dbReference>
<evidence type="ECO:0000313" key="7">
    <source>
        <dbReference type="EMBL" id="CAB4006065.1"/>
    </source>
</evidence>
<evidence type="ECO:0000313" key="8">
    <source>
        <dbReference type="Proteomes" id="UP001152795"/>
    </source>
</evidence>
<dbReference type="PANTHER" id="PTHR11709">
    <property type="entry name" value="MULTI-COPPER OXIDASE"/>
    <property type="match status" value="1"/>
</dbReference>
<protein>
    <submittedName>
        <fullName evidence="7">L-ascorbate oxidase-like</fullName>
    </submittedName>
</protein>